<evidence type="ECO:0000313" key="2">
    <source>
        <dbReference type="Proteomes" id="UP000027142"/>
    </source>
</evidence>
<gene>
    <name evidence="1" type="ORF">BleG1_3151</name>
</gene>
<name>A0A060M107_9BACI</name>
<dbReference type="eggNOG" id="ENOG5030DC8">
    <property type="taxonomic scope" value="Bacteria"/>
</dbReference>
<accession>A0A060M107</accession>
<dbReference type="RefSeq" id="WP_038482942.1">
    <property type="nucleotide sequence ID" value="NZ_CP003923.1"/>
</dbReference>
<reference evidence="1 2" key="1">
    <citation type="journal article" date="2014" name="Gene">
        <title>A comparative genomic analysis of the alkalitolerant soil bacterium Bacillus lehensis G1.</title>
        <authorList>
            <person name="Noor Y.M."/>
            <person name="Samsulrizal N.H."/>
            <person name="Jema'on N.A."/>
            <person name="Low K.O."/>
            <person name="Ramli A.N."/>
            <person name="Alias N.I."/>
            <person name="Damis S.I."/>
            <person name="Fuzi S.F."/>
            <person name="Isa M.N."/>
            <person name="Murad A.M."/>
            <person name="Raih M.F."/>
            <person name="Bakar F.D."/>
            <person name="Najimudin N."/>
            <person name="Mahadi N.M."/>
            <person name="Illias R.M."/>
        </authorList>
    </citation>
    <scope>NUCLEOTIDE SEQUENCE [LARGE SCALE GENOMIC DNA]</scope>
    <source>
        <strain evidence="1 2">G1</strain>
    </source>
</reference>
<protein>
    <submittedName>
        <fullName evidence="1">Uncharacterized protein</fullName>
    </submittedName>
</protein>
<dbReference type="KEGG" id="ble:BleG1_3151"/>
<dbReference type="AlphaFoldDB" id="A0A060M107"/>
<proteinExistence type="predicted"/>
<evidence type="ECO:0000313" key="1">
    <source>
        <dbReference type="EMBL" id="AIC95715.1"/>
    </source>
</evidence>
<dbReference type="OrthoDB" id="2942840at2"/>
<dbReference type="EMBL" id="CP003923">
    <property type="protein sequence ID" value="AIC95715.1"/>
    <property type="molecule type" value="Genomic_DNA"/>
</dbReference>
<keyword evidence="2" id="KW-1185">Reference proteome</keyword>
<sequence length="114" mass="13494">MEELNWKKEVAYTFEVAGRLFKREFIVNGIDGKRYIKPVQNERVAPTTHDSTGDEFKEMTAELIASRISHDDQYRIEIELIYRLPDTGNYIGADYVEFKRAEPDFYFDFLPVKF</sequence>
<dbReference type="PATRIC" id="fig|1246626.3.peg.3143"/>
<dbReference type="STRING" id="1246626.BleG1_3151"/>
<dbReference type="HOGENOM" id="CLU_2128497_0_0_9"/>
<dbReference type="Proteomes" id="UP000027142">
    <property type="component" value="Chromosome"/>
</dbReference>
<organism evidence="1 2">
    <name type="scientific">Shouchella lehensis G1</name>
    <dbReference type="NCBI Taxonomy" id="1246626"/>
    <lineage>
        <taxon>Bacteria</taxon>
        <taxon>Bacillati</taxon>
        <taxon>Bacillota</taxon>
        <taxon>Bacilli</taxon>
        <taxon>Bacillales</taxon>
        <taxon>Bacillaceae</taxon>
        <taxon>Shouchella</taxon>
    </lineage>
</organism>